<gene>
    <name evidence="1" type="ORF">SDC9_164047</name>
</gene>
<protein>
    <submittedName>
        <fullName evidence="1">Uncharacterized protein</fullName>
    </submittedName>
</protein>
<reference evidence="1" key="1">
    <citation type="submission" date="2019-08" db="EMBL/GenBank/DDBJ databases">
        <authorList>
            <person name="Kucharzyk K."/>
            <person name="Murdoch R.W."/>
            <person name="Higgins S."/>
            <person name="Loffler F."/>
        </authorList>
    </citation>
    <scope>NUCLEOTIDE SEQUENCE</scope>
</reference>
<name>A0A645FSU7_9ZZZZ</name>
<proteinExistence type="predicted"/>
<evidence type="ECO:0000313" key="1">
    <source>
        <dbReference type="EMBL" id="MPN16702.1"/>
    </source>
</evidence>
<accession>A0A645FSU7</accession>
<sequence length="82" mass="8471">MNPGAFAPRTPLGISIASAFAALQPGGEGLVLHATECRKLHAAQSTVLILIENALPVLAGTASPPEGIGFNEIGNRRLRGRD</sequence>
<dbReference type="EMBL" id="VSSQ01063701">
    <property type="protein sequence ID" value="MPN16702.1"/>
    <property type="molecule type" value="Genomic_DNA"/>
</dbReference>
<organism evidence="1">
    <name type="scientific">bioreactor metagenome</name>
    <dbReference type="NCBI Taxonomy" id="1076179"/>
    <lineage>
        <taxon>unclassified sequences</taxon>
        <taxon>metagenomes</taxon>
        <taxon>ecological metagenomes</taxon>
    </lineage>
</organism>
<comment type="caution">
    <text evidence="1">The sequence shown here is derived from an EMBL/GenBank/DDBJ whole genome shotgun (WGS) entry which is preliminary data.</text>
</comment>
<dbReference type="AlphaFoldDB" id="A0A645FSU7"/>